<evidence type="ECO:0000256" key="1">
    <source>
        <dbReference type="SAM" id="MobiDB-lite"/>
    </source>
</evidence>
<proteinExistence type="predicted"/>
<accession>A0A1I6UZD8</accession>
<evidence type="ECO:0000256" key="2">
    <source>
        <dbReference type="SAM" id="SignalP"/>
    </source>
</evidence>
<dbReference type="EMBL" id="FOZX01000014">
    <property type="protein sequence ID" value="SFT06799.1"/>
    <property type="molecule type" value="Genomic_DNA"/>
</dbReference>
<reference evidence="4" key="1">
    <citation type="submission" date="2016-10" db="EMBL/GenBank/DDBJ databases">
        <authorList>
            <person name="Varghese N."/>
            <person name="Submissions S."/>
        </authorList>
    </citation>
    <scope>NUCLEOTIDE SEQUENCE [LARGE SCALE GENOMIC DNA]</scope>
    <source>
        <strain evidence="4">DSM 44771</strain>
    </source>
</reference>
<feature type="chain" id="PRO_5011533507" description="Secreted protein" evidence="2">
    <location>
        <begin position="31"/>
        <end position="233"/>
    </location>
</feature>
<keyword evidence="2" id="KW-0732">Signal</keyword>
<dbReference type="OrthoDB" id="4227459at2"/>
<feature type="region of interest" description="Disordered" evidence="1">
    <location>
        <begin position="76"/>
        <end position="95"/>
    </location>
</feature>
<sequence length="233" mass="25827">MSFPTLNLKIATVALSAAALLATSPTTAIAEPETRDHGQRVTLSIQAPAGLPLGQTIPVADLWKYGVPKSQIDRIARGEQPDPASSPSNGEVKGWPDRYNSIEEWNDVDNWASHMRLGWWDGGDRGFGLEKIEQKHNLDTRIARAVTQRPRGYWVGSPEKNPENGEAFEYFGNFVKIDCSPIACLPFPSIDTEEVRVVHDFRRLSDGRPFGVVTAYCTGKTVCPDWVKESYTP</sequence>
<keyword evidence="4" id="KW-1185">Reference proteome</keyword>
<evidence type="ECO:0008006" key="5">
    <source>
        <dbReference type="Google" id="ProtNLM"/>
    </source>
</evidence>
<name>A0A1I6UZD8_9PSEU</name>
<evidence type="ECO:0000313" key="4">
    <source>
        <dbReference type="Proteomes" id="UP000198852"/>
    </source>
</evidence>
<dbReference type="AlphaFoldDB" id="A0A1I6UZD8"/>
<feature type="signal peptide" evidence="2">
    <location>
        <begin position="1"/>
        <end position="30"/>
    </location>
</feature>
<organism evidence="3 4">
    <name type="scientific">Saccharopolyspora flava</name>
    <dbReference type="NCBI Taxonomy" id="95161"/>
    <lineage>
        <taxon>Bacteria</taxon>
        <taxon>Bacillati</taxon>
        <taxon>Actinomycetota</taxon>
        <taxon>Actinomycetes</taxon>
        <taxon>Pseudonocardiales</taxon>
        <taxon>Pseudonocardiaceae</taxon>
        <taxon>Saccharopolyspora</taxon>
    </lineage>
</organism>
<protein>
    <recommendedName>
        <fullName evidence="5">Secreted protein</fullName>
    </recommendedName>
</protein>
<dbReference type="STRING" id="95161.SAMN05660874_05422"/>
<gene>
    <name evidence="3" type="ORF">SAMN05660874_05422</name>
</gene>
<dbReference type="Proteomes" id="UP000198852">
    <property type="component" value="Unassembled WGS sequence"/>
</dbReference>
<evidence type="ECO:0000313" key="3">
    <source>
        <dbReference type="EMBL" id="SFT06799.1"/>
    </source>
</evidence>
<dbReference type="RefSeq" id="WP_139274177.1">
    <property type="nucleotide sequence ID" value="NZ_FOZX01000014.1"/>
</dbReference>